<dbReference type="GO" id="GO:0043748">
    <property type="term" value="F:O-succinylbenzoate synthase activity"/>
    <property type="evidence" value="ECO:0007669"/>
    <property type="project" value="UniProtKB-EC"/>
</dbReference>
<feature type="binding site" evidence="5">
    <location>
        <position position="146"/>
    </location>
    <ligand>
        <name>Mg(2+)</name>
        <dbReference type="ChEBI" id="CHEBI:18420"/>
    </ligand>
</feature>
<dbReference type="SFLD" id="SFLDF00009">
    <property type="entry name" value="o-succinylbenzoate_synthase"/>
    <property type="match status" value="1"/>
</dbReference>
<dbReference type="InterPro" id="IPR010196">
    <property type="entry name" value="OSB_synthase_MenC1"/>
</dbReference>
<dbReference type="RefSeq" id="WP_014366457.1">
    <property type="nucleotide sequence ID" value="NC_017945.3"/>
</dbReference>
<dbReference type="CDD" id="cd03320">
    <property type="entry name" value="OSBS"/>
    <property type="match status" value="1"/>
</dbReference>
<name>A0AAU8Q9H3_CORPS</name>
<dbReference type="PANTHER" id="PTHR48073">
    <property type="entry name" value="O-SUCCINYLBENZOATE SYNTHASE-RELATED"/>
    <property type="match status" value="1"/>
</dbReference>
<reference evidence="7 8" key="1">
    <citation type="journal article" date="2013" name="J. Biotechnol.">
        <title>Genome sequence of Corynebacterium pseudotuberculosis biovar equi strain 258 and prediction of antigenic targets to improve biotechnological vaccine production.</title>
        <authorList>
            <person name="Soares S.C."/>
            <person name="Trost E."/>
            <person name="Ramos R.T."/>
            <person name="Carneiro A.R."/>
            <person name="Santos A.R."/>
            <person name="Pinto A.C."/>
            <person name="Barbosa E."/>
            <person name="Aburjaile F."/>
            <person name="Ali A."/>
            <person name="Diniz C.A."/>
            <person name="Hassan S.S."/>
            <person name="Fiaux K."/>
            <person name="Guimaraes L.C."/>
            <person name="Bakhtiar S.M."/>
            <person name="Pereira U."/>
            <person name="Almeida S.S."/>
            <person name="Abreu V.A."/>
            <person name="Rocha F.S."/>
            <person name="Dorella F.A."/>
            <person name="Miyoshi A."/>
            <person name="Silva A."/>
            <person name="Azevedo V."/>
            <person name="Tauch A."/>
        </authorList>
    </citation>
    <scope>NUCLEOTIDE SEQUENCE [LARGE SCALE GENOMIC DNA]</scope>
    <source>
        <strain evidence="7 8">258</strain>
    </source>
</reference>
<feature type="binding site" evidence="5">
    <location>
        <position position="198"/>
    </location>
    <ligand>
        <name>Mg(2+)</name>
        <dbReference type="ChEBI" id="CHEBI:18420"/>
    </ligand>
</feature>
<feature type="domain" description="Mandelate racemase/muconate lactonizing enzyme C-terminal" evidence="6">
    <location>
        <begin position="97"/>
        <end position="189"/>
    </location>
</feature>
<dbReference type="Gene3D" id="3.20.20.120">
    <property type="entry name" value="Enolase-like C-terminal domain"/>
    <property type="match status" value="1"/>
</dbReference>
<dbReference type="PANTHER" id="PTHR48073:SF2">
    <property type="entry name" value="O-SUCCINYLBENZOATE SYNTHASE"/>
    <property type="match status" value="1"/>
</dbReference>
<dbReference type="SFLD" id="SFLDG00180">
    <property type="entry name" value="muconate_cycloisomerase"/>
    <property type="match status" value="1"/>
</dbReference>
<keyword evidence="1 5" id="KW-0474">Menaquinone biosynthesis</keyword>
<dbReference type="EC" id="4.2.1.113" evidence="5"/>
<evidence type="ECO:0000313" key="8">
    <source>
        <dbReference type="Proteomes" id="UP000006465"/>
    </source>
</evidence>
<dbReference type="InterPro" id="IPR013342">
    <property type="entry name" value="Mandelate_racemase_C"/>
</dbReference>
<evidence type="ECO:0000256" key="4">
    <source>
        <dbReference type="ARBA" id="ARBA00023239"/>
    </source>
</evidence>
<comment type="cofactor">
    <cofactor evidence="5">
        <name>a divalent metal cation</name>
        <dbReference type="ChEBI" id="CHEBI:60240"/>
    </cofactor>
</comment>
<dbReference type="GO" id="GO:0009234">
    <property type="term" value="P:menaquinone biosynthetic process"/>
    <property type="evidence" value="ECO:0007669"/>
    <property type="project" value="UniProtKB-UniRule"/>
</dbReference>
<keyword evidence="4 5" id="KW-0456">Lyase</keyword>
<keyword evidence="2 5" id="KW-0479">Metal-binding</keyword>
<evidence type="ECO:0000313" key="7">
    <source>
        <dbReference type="EMBL" id="AFK15946.3"/>
    </source>
</evidence>
<dbReference type="HAMAP" id="MF_00470">
    <property type="entry name" value="MenC_1"/>
    <property type="match status" value="1"/>
</dbReference>
<evidence type="ECO:0000256" key="1">
    <source>
        <dbReference type="ARBA" id="ARBA00022428"/>
    </source>
</evidence>
<dbReference type="Pfam" id="PF13378">
    <property type="entry name" value="MR_MLE_C"/>
    <property type="match status" value="1"/>
</dbReference>
<dbReference type="InterPro" id="IPR036849">
    <property type="entry name" value="Enolase-like_C_sf"/>
</dbReference>
<accession>A0AAU8Q9H3</accession>
<dbReference type="SMART" id="SM00922">
    <property type="entry name" value="MR_MLE"/>
    <property type="match status" value="1"/>
</dbReference>
<comment type="pathway">
    <text evidence="5">Quinol/quinone metabolism; menaquinone biosynthesis.</text>
</comment>
<comment type="function">
    <text evidence="5">Converts 2-succinyl-6-hydroxy-2,4-cyclohexadiene-1-carboxylate (SHCHC) to 2-succinylbenzoate (OSB).</text>
</comment>
<dbReference type="NCBIfam" id="NF002782">
    <property type="entry name" value="PRK02901.1"/>
    <property type="match status" value="1"/>
</dbReference>
<comment type="similarity">
    <text evidence="5">Belongs to the mandelate racemase/muconate lactonizing enzyme family. MenC type 1 subfamily.</text>
</comment>
<keyword evidence="3 5" id="KW-0460">Magnesium</keyword>
<gene>
    <name evidence="5" type="primary">menC</name>
    <name evidence="7" type="ORF">CP258_01580</name>
</gene>
<dbReference type="SFLD" id="SFLDS00001">
    <property type="entry name" value="Enolase"/>
    <property type="match status" value="1"/>
</dbReference>
<feature type="binding site" evidence="5">
    <location>
        <position position="170"/>
    </location>
    <ligand>
        <name>Mg(2+)</name>
        <dbReference type="ChEBI" id="CHEBI:18420"/>
    </ligand>
</feature>
<dbReference type="KEGG" id="coe:CP258_01580"/>
<sequence>MTQAKPLSAWGATIDEVLERAHVVALPMRVPFRGVTTREALLFRGPVGWGEFAPFSDYSPEESAYWLSSGLEMAYQGPPKAMRDCVEVNGTIPAVIPEQVPEVMAHFDGCRTFKVKVAEKGHSLSDDVARVNAVREAMPSAIIRVDANRGWSVEQAFCAAKQLSPLDYMEQPCATVAELIELRQRLIRAGLFVRVAADEAIRRAEDPYEVARAQAADVAVVKAAPLGGPRKLLQIAEFMRARGLDITVASALDTGVGMNAGLAAVAALPKHTDDEDFDVPPAAAGLATQRLFVEDITAPRQIVDGQLAVEMLSPDPDRLSEFSVKDSRRDAWLQRLREAWEFLER</sequence>
<dbReference type="EMBL" id="CP003540">
    <property type="protein sequence ID" value="AFK15946.3"/>
    <property type="molecule type" value="Genomic_DNA"/>
</dbReference>
<dbReference type="AlphaFoldDB" id="A0AAU8Q9H3"/>
<evidence type="ECO:0000256" key="3">
    <source>
        <dbReference type="ARBA" id="ARBA00022842"/>
    </source>
</evidence>
<organism evidence="7 8">
    <name type="scientific">Corynebacterium pseudotuberculosis 258</name>
    <dbReference type="NCBI Taxonomy" id="1168865"/>
    <lineage>
        <taxon>Bacteria</taxon>
        <taxon>Bacillati</taxon>
        <taxon>Actinomycetota</taxon>
        <taxon>Actinomycetes</taxon>
        <taxon>Mycobacteriales</taxon>
        <taxon>Corynebacteriaceae</taxon>
        <taxon>Corynebacterium</taxon>
    </lineage>
</organism>
<evidence type="ECO:0000256" key="2">
    <source>
        <dbReference type="ARBA" id="ARBA00022723"/>
    </source>
</evidence>
<dbReference type="SUPFAM" id="SSF51604">
    <property type="entry name" value="Enolase C-terminal domain-like"/>
    <property type="match status" value="1"/>
</dbReference>
<dbReference type="Pfam" id="PF18374">
    <property type="entry name" value="Enolase_like_N"/>
    <property type="match status" value="1"/>
</dbReference>
<evidence type="ECO:0000256" key="5">
    <source>
        <dbReference type="HAMAP-Rule" id="MF_00470"/>
    </source>
</evidence>
<proteinExistence type="inferred from homology"/>
<comment type="pathway">
    <text evidence="5">Quinol/quinone metabolism; 1,4-dihydroxy-2-naphthoate biosynthesis; 1,4-dihydroxy-2-naphthoate from chorismate: step 4/7.</text>
</comment>
<dbReference type="Proteomes" id="UP000006465">
    <property type="component" value="Chromosome"/>
</dbReference>
<dbReference type="GO" id="GO:0000287">
    <property type="term" value="F:magnesium ion binding"/>
    <property type="evidence" value="ECO:0007669"/>
    <property type="project" value="UniProtKB-UniRule"/>
</dbReference>
<evidence type="ECO:0000259" key="6">
    <source>
        <dbReference type="SMART" id="SM00922"/>
    </source>
</evidence>
<feature type="active site" description="Proton donor" evidence="5">
    <location>
        <position position="116"/>
    </location>
</feature>
<protein>
    <recommendedName>
        <fullName evidence="5">o-succinylbenzoate synthase</fullName>
        <shortName evidence="5">OSB synthase</shortName>
        <shortName evidence="5">OSBS</shortName>
        <ecNumber evidence="5">4.2.1.113</ecNumber>
    </recommendedName>
    <alternativeName>
        <fullName evidence="5">4-(2'-carboxyphenyl)-4-oxybutyric acid synthase</fullName>
    </alternativeName>
    <alternativeName>
        <fullName evidence="5">o-succinylbenzoic acid synthase</fullName>
    </alternativeName>
</protein>
<comment type="catalytic activity">
    <reaction evidence="5">
        <text>(1R,6R)-6-hydroxy-2-succinyl-cyclohexa-2,4-diene-1-carboxylate = 2-succinylbenzoate + H2O</text>
        <dbReference type="Rhea" id="RHEA:10196"/>
        <dbReference type="ChEBI" id="CHEBI:15377"/>
        <dbReference type="ChEBI" id="CHEBI:18325"/>
        <dbReference type="ChEBI" id="CHEBI:58689"/>
        <dbReference type="EC" id="4.2.1.113"/>
    </reaction>
</comment>
<feature type="active site" description="Proton acceptor" evidence="5">
    <location>
        <position position="222"/>
    </location>
</feature>
<dbReference type="InterPro" id="IPR029065">
    <property type="entry name" value="Enolase_C-like"/>
</dbReference>